<feature type="compositionally biased region" description="Acidic residues" evidence="1">
    <location>
        <begin position="90"/>
        <end position="111"/>
    </location>
</feature>
<feature type="compositionally biased region" description="Basic residues" evidence="1">
    <location>
        <begin position="241"/>
        <end position="257"/>
    </location>
</feature>
<feature type="compositionally biased region" description="Low complexity" evidence="1">
    <location>
        <begin position="54"/>
        <end position="66"/>
    </location>
</feature>
<accession>A0ABR1K4L9</accession>
<gene>
    <name evidence="2" type="ORF">VKT23_000481</name>
</gene>
<comment type="caution">
    <text evidence="2">The sequence shown here is derived from an EMBL/GenBank/DDBJ whole genome shotgun (WGS) entry which is preliminary data.</text>
</comment>
<feature type="compositionally biased region" description="Basic residues" evidence="1">
    <location>
        <begin position="272"/>
        <end position="283"/>
    </location>
</feature>
<reference evidence="2 3" key="1">
    <citation type="submission" date="2024-01" db="EMBL/GenBank/DDBJ databases">
        <title>A draft genome for the cacao thread blight pathogen Marasmiellus scandens.</title>
        <authorList>
            <person name="Baruah I.K."/>
            <person name="Leung J."/>
            <person name="Bukari Y."/>
            <person name="Amoako-Attah I."/>
            <person name="Meinhardt L.W."/>
            <person name="Bailey B.A."/>
            <person name="Cohen S.P."/>
        </authorList>
    </citation>
    <scope>NUCLEOTIDE SEQUENCE [LARGE SCALE GENOMIC DNA]</scope>
    <source>
        <strain evidence="2 3">GH-19</strain>
    </source>
</reference>
<proteinExistence type="predicted"/>
<sequence>MPRTRNITRNNESTQAITKTGEINHASRHRRRAKAPVGELGRKLKQQQKAAETSSLPPSSPILDSPMQHDSLPVATSEGVEPLTNKWWQEQEDDVEMDPNSEYYAMEEVDDPQPPQQHMQLSQDSDPFGFSAVEKMLKEERLKRPPPPAMPRSRPPLPPPINTRPLRPPRTPHKQGIRKRPAYLSSGGALDDATPSLPSSPSPVKPPTKRSITKEQSAESVAVREDEAEETETEQNLARGGKGRSKGKGKVGPRRKAREADDLAESDELLRKRPATHKLRKKINKNDDGSDVEDTGLTRGKGKGRARKKQGIGEIVVEDEEKWAQERKARLEYFKKLDNYKVHKENVYVV</sequence>
<name>A0ABR1K4L9_9AGAR</name>
<feature type="compositionally biased region" description="Pro residues" evidence="1">
    <location>
        <begin position="145"/>
        <end position="169"/>
    </location>
</feature>
<evidence type="ECO:0000313" key="3">
    <source>
        <dbReference type="Proteomes" id="UP001498398"/>
    </source>
</evidence>
<protein>
    <submittedName>
        <fullName evidence="2">Uncharacterized protein</fullName>
    </submittedName>
</protein>
<evidence type="ECO:0000256" key="1">
    <source>
        <dbReference type="SAM" id="MobiDB-lite"/>
    </source>
</evidence>
<dbReference type="EMBL" id="JBANRG010000001">
    <property type="protein sequence ID" value="KAK7472364.1"/>
    <property type="molecule type" value="Genomic_DNA"/>
</dbReference>
<feature type="region of interest" description="Disordered" evidence="1">
    <location>
        <begin position="1"/>
        <end position="310"/>
    </location>
</feature>
<organism evidence="2 3">
    <name type="scientific">Marasmiellus scandens</name>
    <dbReference type="NCBI Taxonomy" id="2682957"/>
    <lineage>
        <taxon>Eukaryota</taxon>
        <taxon>Fungi</taxon>
        <taxon>Dikarya</taxon>
        <taxon>Basidiomycota</taxon>
        <taxon>Agaricomycotina</taxon>
        <taxon>Agaricomycetes</taxon>
        <taxon>Agaricomycetidae</taxon>
        <taxon>Agaricales</taxon>
        <taxon>Marasmiineae</taxon>
        <taxon>Omphalotaceae</taxon>
        <taxon>Marasmiellus</taxon>
    </lineage>
</organism>
<feature type="compositionally biased region" description="Basic residues" evidence="1">
    <location>
        <begin position="170"/>
        <end position="181"/>
    </location>
</feature>
<feature type="compositionally biased region" description="Polar residues" evidence="1">
    <location>
        <begin position="116"/>
        <end position="125"/>
    </location>
</feature>
<feature type="compositionally biased region" description="Basic and acidic residues" evidence="1">
    <location>
        <begin position="212"/>
        <end position="225"/>
    </location>
</feature>
<evidence type="ECO:0000313" key="2">
    <source>
        <dbReference type="EMBL" id="KAK7472364.1"/>
    </source>
</evidence>
<dbReference type="Proteomes" id="UP001498398">
    <property type="component" value="Unassembled WGS sequence"/>
</dbReference>
<feature type="compositionally biased region" description="Basic residues" evidence="1">
    <location>
        <begin position="300"/>
        <end position="310"/>
    </location>
</feature>
<feature type="compositionally biased region" description="Polar residues" evidence="1">
    <location>
        <begin position="1"/>
        <end position="18"/>
    </location>
</feature>
<keyword evidence="3" id="KW-1185">Reference proteome</keyword>